<evidence type="ECO:0000259" key="4">
    <source>
        <dbReference type="Pfam" id="PF05426"/>
    </source>
</evidence>
<organism evidence="5 6">
    <name type="scientific">Methylobacterium trifolii</name>
    <dbReference type="NCBI Taxonomy" id="1003092"/>
    <lineage>
        <taxon>Bacteria</taxon>
        <taxon>Pseudomonadati</taxon>
        <taxon>Pseudomonadota</taxon>
        <taxon>Alphaproteobacteria</taxon>
        <taxon>Hyphomicrobiales</taxon>
        <taxon>Methylobacteriaceae</taxon>
        <taxon>Methylobacterium</taxon>
    </lineage>
</organism>
<reference evidence="5" key="2">
    <citation type="submission" date="2021-08" db="EMBL/GenBank/DDBJ databases">
        <authorList>
            <person name="Tani A."/>
            <person name="Ola A."/>
            <person name="Ogura Y."/>
            <person name="Katsura K."/>
            <person name="Hayashi T."/>
        </authorList>
    </citation>
    <scope>NUCLEOTIDE SEQUENCE</scope>
    <source>
        <strain evidence="5">DSM 23632</strain>
    </source>
</reference>
<protein>
    <submittedName>
        <fullName evidence="5">Alginate lyase</fullName>
    </submittedName>
</protein>
<dbReference type="SUPFAM" id="SSF48230">
    <property type="entry name" value="Chondroitin AC/alginate lyase"/>
    <property type="match status" value="1"/>
</dbReference>
<feature type="domain" description="Alginate lyase" evidence="4">
    <location>
        <begin position="123"/>
        <end position="368"/>
    </location>
</feature>
<dbReference type="Pfam" id="PF05426">
    <property type="entry name" value="Alginate_lyase"/>
    <property type="match status" value="1"/>
</dbReference>
<reference evidence="5" key="1">
    <citation type="journal article" date="2021" name="Front. Microbiol.">
        <title>Comprehensive Comparative Genomics and Phenotyping of Methylobacterium Species.</title>
        <authorList>
            <person name="Alessa O."/>
            <person name="Ogura Y."/>
            <person name="Fujitani Y."/>
            <person name="Takami H."/>
            <person name="Hayashi T."/>
            <person name="Sahin N."/>
            <person name="Tani A."/>
        </authorList>
    </citation>
    <scope>NUCLEOTIDE SEQUENCE</scope>
    <source>
        <strain evidence="5">DSM 23632</strain>
    </source>
</reference>
<evidence type="ECO:0000313" key="5">
    <source>
        <dbReference type="EMBL" id="GJE58613.1"/>
    </source>
</evidence>
<dbReference type="GO" id="GO:0016829">
    <property type="term" value="F:lyase activity"/>
    <property type="evidence" value="ECO:0007669"/>
    <property type="project" value="UniProtKB-KW"/>
</dbReference>
<evidence type="ECO:0000313" key="6">
    <source>
        <dbReference type="Proteomes" id="UP001055057"/>
    </source>
</evidence>
<accession>A0ABQ4TX90</accession>
<keyword evidence="6" id="KW-1185">Reference proteome</keyword>
<evidence type="ECO:0000256" key="3">
    <source>
        <dbReference type="SAM" id="MobiDB-lite"/>
    </source>
</evidence>
<feature type="region of interest" description="Disordered" evidence="3">
    <location>
        <begin position="122"/>
        <end position="145"/>
    </location>
</feature>
<dbReference type="EMBL" id="BPRB01000040">
    <property type="protein sequence ID" value="GJE58613.1"/>
    <property type="molecule type" value="Genomic_DNA"/>
</dbReference>
<dbReference type="Gene3D" id="1.50.10.100">
    <property type="entry name" value="Chondroitin AC/alginate lyase"/>
    <property type="match status" value="1"/>
</dbReference>
<sequence length="443" mass="48645">MIIIKYRFMCLKFDEVCLMDDAKTRVYARHIHEDFMPGTTHDRIEATRALRTPDRGRSRRCAGLIALTGALVGMSPGGTTVRAETAAVVASGFEVAQARTLLGRPVKEFRCAEPVEPMVDMSDFKSRYDPKDPTQSRVDPAREQAEAARGGRLSAFATELARMSDLFVLSRPANREIAACVLHHLAVWARADALLGSPARNDELGRHQAIMTQAWQLATYAAVLDKIGDDAKGVPNADLVRIHAWIEALARSVIAEYTADNQWSRHGANHLYWSGLAVGYAGAVLRNPAMRDFAMTALNRGLDAVEADGALKGEMGRGARSGLYQSFATLALVALVRLADANGIGLTPEREQALTRMLTFDAALTRDSAAIEARTKVRQVAGHDRTSLAWIDVILPRVRQREPALADSLEGLVAEYKVRPTWNPYLGGNATLVYNPSGWRRDR</sequence>
<dbReference type="InterPro" id="IPR008929">
    <property type="entry name" value="Chondroitin_lyas"/>
</dbReference>
<proteinExistence type="predicted"/>
<dbReference type="InterPro" id="IPR008397">
    <property type="entry name" value="Alginate_lyase_dom"/>
</dbReference>
<name>A0ABQ4TX90_9HYPH</name>
<evidence type="ECO:0000256" key="1">
    <source>
        <dbReference type="ARBA" id="ARBA00022729"/>
    </source>
</evidence>
<keyword evidence="2 5" id="KW-0456">Lyase</keyword>
<evidence type="ECO:0000256" key="2">
    <source>
        <dbReference type="ARBA" id="ARBA00023239"/>
    </source>
</evidence>
<keyword evidence="1" id="KW-0732">Signal</keyword>
<dbReference type="Proteomes" id="UP001055057">
    <property type="component" value="Unassembled WGS sequence"/>
</dbReference>
<comment type="caution">
    <text evidence="5">The sequence shown here is derived from an EMBL/GenBank/DDBJ whole genome shotgun (WGS) entry which is preliminary data.</text>
</comment>
<gene>
    <name evidence="5" type="primary">algL</name>
    <name evidence="5" type="ORF">MPOCJGCO_0695</name>
</gene>